<dbReference type="FunFam" id="1.10.10.10:FF:000001">
    <property type="entry name" value="LysR family transcriptional regulator"/>
    <property type="match status" value="1"/>
</dbReference>
<dbReference type="Proteomes" id="UP000519004">
    <property type="component" value="Unassembled WGS sequence"/>
</dbReference>
<dbReference type="PANTHER" id="PTHR30419">
    <property type="entry name" value="HTH-TYPE TRANSCRIPTIONAL REGULATOR YBHD"/>
    <property type="match status" value="1"/>
</dbReference>
<dbReference type="InterPro" id="IPR050950">
    <property type="entry name" value="HTH-type_LysR_regulators"/>
</dbReference>
<protein>
    <submittedName>
        <fullName evidence="6">DNA-binding transcriptional LysR family regulator</fullName>
    </submittedName>
</protein>
<evidence type="ECO:0000256" key="3">
    <source>
        <dbReference type="ARBA" id="ARBA00023125"/>
    </source>
</evidence>
<gene>
    <name evidence="6" type="ORF">HNQ58_001327</name>
</gene>
<evidence type="ECO:0000313" key="7">
    <source>
        <dbReference type="Proteomes" id="UP000519004"/>
    </source>
</evidence>
<keyword evidence="7" id="KW-1185">Reference proteome</keyword>
<dbReference type="Gene3D" id="3.40.190.290">
    <property type="match status" value="1"/>
</dbReference>
<keyword evidence="2" id="KW-0805">Transcription regulation</keyword>
<proteinExistence type="inferred from homology"/>
<dbReference type="PROSITE" id="PS50931">
    <property type="entry name" value="HTH_LYSR"/>
    <property type="match status" value="1"/>
</dbReference>
<evidence type="ECO:0000259" key="5">
    <source>
        <dbReference type="PROSITE" id="PS50931"/>
    </source>
</evidence>
<dbReference type="InterPro" id="IPR036390">
    <property type="entry name" value="WH_DNA-bd_sf"/>
</dbReference>
<accession>A0A7W7XZP0</accession>
<dbReference type="PANTHER" id="PTHR30419:SF8">
    <property type="entry name" value="NITROGEN ASSIMILATION TRANSCRIPTIONAL ACTIVATOR-RELATED"/>
    <property type="match status" value="1"/>
</dbReference>
<name>A0A7W7XZP0_9GAMM</name>
<dbReference type="AlphaFoldDB" id="A0A7W7XZP0"/>
<dbReference type="Pfam" id="PF00126">
    <property type="entry name" value="HTH_1"/>
    <property type="match status" value="1"/>
</dbReference>
<keyword evidence="3 6" id="KW-0238">DNA-binding</keyword>
<dbReference type="Gene3D" id="1.10.10.10">
    <property type="entry name" value="Winged helix-like DNA-binding domain superfamily/Winged helix DNA-binding domain"/>
    <property type="match status" value="1"/>
</dbReference>
<evidence type="ECO:0000313" key="6">
    <source>
        <dbReference type="EMBL" id="MBB5015429.1"/>
    </source>
</evidence>
<dbReference type="GO" id="GO:0003677">
    <property type="term" value="F:DNA binding"/>
    <property type="evidence" value="ECO:0007669"/>
    <property type="project" value="UniProtKB-KW"/>
</dbReference>
<evidence type="ECO:0000256" key="4">
    <source>
        <dbReference type="ARBA" id="ARBA00023163"/>
    </source>
</evidence>
<dbReference type="CDD" id="cd05466">
    <property type="entry name" value="PBP2_LTTR_substrate"/>
    <property type="match status" value="1"/>
</dbReference>
<evidence type="ECO:0000256" key="1">
    <source>
        <dbReference type="ARBA" id="ARBA00009437"/>
    </source>
</evidence>
<keyword evidence="4" id="KW-0804">Transcription</keyword>
<dbReference type="Pfam" id="PF03466">
    <property type="entry name" value="LysR_substrate"/>
    <property type="match status" value="1"/>
</dbReference>
<dbReference type="InterPro" id="IPR036388">
    <property type="entry name" value="WH-like_DNA-bd_sf"/>
</dbReference>
<dbReference type="InterPro" id="IPR005119">
    <property type="entry name" value="LysR_subst-bd"/>
</dbReference>
<dbReference type="PRINTS" id="PR00039">
    <property type="entry name" value="HTHLYSR"/>
</dbReference>
<dbReference type="GO" id="GO:0003700">
    <property type="term" value="F:DNA-binding transcription factor activity"/>
    <property type="evidence" value="ECO:0007669"/>
    <property type="project" value="InterPro"/>
</dbReference>
<dbReference type="GO" id="GO:0005829">
    <property type="term" value="C:cytosol"/>
    <property type="evidence" value="ECO:0007669"/>
    <property type="project" value="TreeGrafter"/>
</dbReference>
<dbReference type="RefSeq" id="WP_183948120.1">
    <property type="nucleotide sequence ID" value="NZ_JACHHX010000007.1"/>
</dbReference>
<dbReference type="SUPFAM" id="SSF53850">
    <property type="entry name" value="Periplasmic binding protein-like II"/>
    <property type="match status" value="1"/>
</dbReference>
<dbReference type="SUPFAM" id="SSF46785">
    <property type="entry name" value="Winged helix' DNA-binding domain"/>
    <property type="match status" value="1"/>
</dbReference>
<reference evidence="6 7" key="1">
    <citation type="submission" date="2020-08" db="EMBL/GenBank/DDBJ databases">
        <title>Genomic Encyclopedia of Type Strains, Phase IV (KMG-IV): sequencing the most valuable type-strain genomes for metagenomic binning, comparative biology and taxonomic classification.</title>
        <authorList>
            <person name="Goeker M."/>
        </authorList>
    </citation>
    <scope>NUCLEOTIDE SEQUENCE [LARGE SCALE GENOMIC DNA]</scope>
    <source>
        <strain evidence="6 7">DSM 25897</strain>
    </source>
</reference>
<comment type="caution">
    <text evidence="6">The sequence shown here is derived from an EMBL/GenBank/DDBJ whole genome shotgun (WGS) entry which is preliminary data.</text>
</comment>
<dbReference type="InterPro" id="IPR000847">
    <property type="entry name" value="LysR_HTH_N"/>
</dbReference>
<organism evidence="6 7">
    <name type="scientific">Rehaibacterium terrae</name>
    <dbReference type="NCBI Taxonomy" id="1341696"/>
    <lineage>
        <taxon>Bacteria</taxon>
        <taxon>Pseudomonadati</taxon>
        <taxon>Pseudomonadota</taxon>
        <taxon>Gammaproteobacteria</taxon>
        <taxon>Lysobacterales</taxon>
        <taxon>Lysobacteraceae</taxon>
        <taxon>Rehaibacterium</taxon>
    </lineage>
</organism>
<feature type="domain" description="HTH lysR-type" evidence="5">
    <location>
        <begin position="31"/>
        <end position="83"/>
    </location>
</feature>
<comment type="similarity">
    <text evidence="1">Belongs to the LysR transcriptional regulatory family.</text>
</comment>
<dbReference type="EMBL" id="JACHHX010000007">
    <property type="protein sequence ID" value="MBB5015429.1"/>
    <property type="molecule type" value="Genomic_DNA"/>
</dbReference>
<sequence>MANTPRKRSQKSASKTESGRFYYKGSRLKPLQAFCQVARLGSVSRAAEALFLSQPAVSLQLKALESHYGVPLLERVGRRLSLTREGEALYDLVRPLLEGFESLDEAFRNSQQGLDGGEVNIAAGSSTLLHLLPATLAAFRRQRPEVRVHLHSVTGRAGLEKLRADEVDFAVGAMWEVPNDIDYAPLQRFDAMLITAPGHPLAKKANPTLEDLSPYGLILPPKQLSTWRMVTTAFEQRRLPYRVAIEVGGWEVIKQYVAQDLGIAIVSALCLTEADKGRLVARPMREYFPSRSYGVLVRKGKVLSSPARAFVDLIKPGLFQRKDWFEAGHSER</sequence>
<evidence type="ECO:0000256" key="2">
    <source>
        <dbReference type="ARBA" id="ARBA00023015"/>
    </source>
</evidence>